<evidence type="ECO:0000259" key="3">
    <source>
        <dbReference type="Pfam" id="PF12588"/>
    </source>
</evidence>
<organism evidence="4 5">
    <name type="scientific">Ceratobasidium theobromae</name>
    <dbReference type="NCBI Taxonomy" id="1582974"/>
    <lineage>
        <taxon>Eukaryota</taxon>
        <taxon>Fungi</taxon>
        <taxon>Dikarya</taxon>
        <taxon>Basidiomycota</taxon>
        <taxon>Agaricomycotina</taxon>
        <taxon>Agaricomycetes</taxon>
        <taxon>Cantharellales</taxon>
        <taxon>Ceratobasidiaceae</taxon>
        <taxon>Ceratobasidium</taxon>
    </lineage>
</organism>
<dbReference type="AlphaFoldDB" id="A0A5N5QGK1"/>
<sequence length="439" mass="49467">MAMSTPTPTSIHTGYTRVKQPLVHHRVGGWLPSNHRVLEKWIDRLLEKVEDQHRAKKALHPVIQEFQALIETDAVLFQGFHEMFEQVPRKPPYNQDPTLKPQIRDYKTMLRAFNYIITHAPEFEDNDLVGFPINAILDWPMGTDGGLKTFLFPVLNAQFKKMFDVWAQFLSSPDSRAVLTTEPNGWFGPAASAAIPNFAETFICDPEAPYYGFQSWDDFFTRSFRPGVRPIQFPDEDKFVNSACESTVYKIAYNIKQTDAFWLKGEPYSLQHMLNNDKDTEQFVGGTIYQAFLSALNFHRWVSPVNGTIVKTVLIPGTYYAESPAMGFDNPEGPDPAGPNFSQSFITSLAARALIFIHADNPKIGLMTFIAVGMSEVSTCETTVQVGQRVRKGDELGMFHFGGSTHCLVFRPETKVVVDPRFTDPGSEVKLNVAIATIE</sequence>
<dbReference type="Proteomes" id="UP000383932">
    <property type="component" value="Unassembled WGS sequence"/>
</dbReference>
<dbReference type="EMBL" id="SSOP01000144">
    <property type="protein sequence ID" value="KAB5590804.1"/>
    <property type="molecule type" value="Genomic_DNA"/>
</dbReference>
<dbReference type="Pfam" id="PF12588">
    <property type="entry name" value="PSDC"/>
    <property type="match status" value="1"/>
</dbReference>
<name>A0A5N5QGK1_9AGAM</name>
<evidence type="ECO:0000313" key="4">
    <source>
        <dbReference type="EMBL" id="KAB5590804.1"/>
    </source>
</evidence>
<comment type="caution">
    <text evidence="4">The sequence shown here is derived from an EMBL/GenBank/DDBJ whole genome shotgun (WGS) entry which is preliminary data.</text>
</comment>
<dbReference type="PANTHER" id="PTHR10067">
    <property type="entry name" value="PHOSPHATIDYLSERINE DECARBOXYLASE"/>
    <property type="match status" value="1"/>
</dbReference>
<reference evidence="4 5" key="1">
    <citation type="journal article" date="2019" name="Fungal Biol. Biotechnol.">
        <title>Draft genome sequence of fastidious pathogen Ceratobasidium theobromae, which causes vascular-streak dieback in Theobroma cacao.</title>
        <authorList>
            <person name="Ali S.S."/>
            <person name="Asman A."/>
            <person name="Shao J."/>
            <person name="Firmansyah A.P."/>
            <person name="Susilo A.W."/>
            <person name="Rosmana A."/>
            <person name="McMahon P."/>
            <person name="Junaid M."/>
            <person name="Guest D."/>
            <person name="Kheng T.Y."/>
            <person name="Meinhardt L.W."/>
            <person name="Bailey B.A."/>
        </authorList>
    </citation>
    <scope>NUCLEOTIDE SEQUENCE [LARGE SCALE GENOMIC DNA]</scope>
    <source>
        <strain evidence="4 5">CT2</strain>
    </source>
</reference>
<dbReference type="PANTHER" id="PTHR10067:SF9">
    <property type="entry name" value="PHOSPHATIDYLSERINE DECARBOXYLASE FAMILY PROTEIN (AFU_ORTHOLOGUE AFUA_7G01730)"/>
    <property type="match status" value="1"/>
</dbReference>
<accession>A0A5N5QGK1</accession>
<gene>
    <name evidence="4" type="ORF">CTheo_5766</name>
</gene>
<dbReference type="InterPro" id="IPR022237">
    <property type="entry name" value="PsiD-like"/>
</dbReference>
<evidence type="ECO:0000256" key="1">
    <source>
        <dbReference type="ARBA" id="ARBA00022793"/>
    </source>
</evidence>
<dbReference type="GO" id="GO:0004609">
    <property type="term" value="F:phosphatidylserine decarboxylase activity"/>
    <property type="evidence" value="ECO:0007669"/>
    <property type="project" value="InterPro"/>
</dbReference>
<protein>
    <submittedName>
        <fullName evidence="4">Phosphatidylserine decarboxylase family protein</fullName>
    </submittedName>
</protein>
<dbReference type="GO" id="GO:0006646">
    <property type="term" value="P:phosphatidylethanolamine biosynthetic process"/>
    <property type="evidence" value="ECO:0007669"/>
    <property type="project" value="TreeGrafter"/>
</dbReference>
<evidence type="ECO:0000313" key="5">
    <source>
        <dbReference type="Proteomes" id="UP000383932"/>
    </source>
</evidence>
<keyword evidence="1" id="KW-0210">Decarboxylase</keyword>
<keyword evidence="2" id="KW-0456">Lyase</keyword>
<dbReference type="InterPro" id="IPR003817">
    <property type="entry name" value="PS_Dcarbxylase"/>
</dbReference>
<keyword evidence="5" id="KW-1185">Reference proteome</keyword>
<dbReference type="OrthoDB" id="5973539at2759"/>
<dbReference type="Pfam" id="PF02666">
    <property type="entry name" value="PS_Dcarbxylase"/>
    <property type="match status" value="1"/>
</dbReference>
<proteinExistence type="predicted"/>
<evidence type="ECO:0000256" key="2">
    <source>
        <dbReference type="ARBA" id="ARBA00023239"/>
    </source>
</evidence>
<feature type="domain" description="L-tryptophan decarboxylase PsiD-like" evidence="3">
    <location>
        <begin position="60"/>
        <end position="193"/>
    </location>
</feature>
<dbReference type="GO" id="GO:0005739">
    <property type="term" value="C:mitochondrion"/>
    <property type="evidence" value="ECO:0007669"/>
    <property type="project" value="TreeGrafter"/>
</dbReference>